<dbReference type="AlphaFoldDB" id="A0A6J6XNZ8"/>
<reference evidence="1" key="1">
    <citation type="submission" date="2020-05" db="EMBL/GenBank/DDBJ databases">
        <authorList>
            <person name="Chiriac C."/>
            <person name="Salcher M."/>
            <person name="Ghai R."/>
            <person name="Kavagutti S V."/>
        </authorList>
    </citation>
    <scope>NUCLEOTIDE SEQUENCE</scope>
</reference>
<dbReference type="Gene3D" id="6.10.250.3360">
    <property type="match status" value="1"/>
</dbReference>
<dbReference type="EMBL" id="CAFAAG010000083">
    <property type="protein sequence ID" value="CAB4796886.1"/>
    <property type="molecule type" value="Genomic_DNA"/>
</dbReference>
<accession>A0A6J6XNZ8</accession>
<gene>
    <name evidence="1" type="ORF">UFOPK2975_01023</name>
</gene>
<evidence type="ECO:0000313" key="1">
    <source>
        <dbReference type="EMBL" id="CAB4796886.1"/>
    </source>
</evidence>
<organism evidence="1">
    <name type="scientific">freshwater metagenome</name>
    <dbReference type="NCBI Taxonomy" id="449393"/>
    <lineage>
        <taxon>unclassified sequences</taxon>
        <taxon>metagenomes</taxon>
        <taxon>ecological metagenomes</taxon>
    </lineage>
</organism>
<sequence>MGAREWPWDQRLEQQHLATRCYDDRAYVQFGNGSSLSFDLAVDATWRTYSHDPATTLAMAQDMLVWRSRHTNRKLSGMLIEQGGIGEWPTDVSWRE</sequence>
<proteinExistence type="predicted"/>
<protein>
    <submittedName>
        <fullName evidence="1">Unannotated protein</fullName>
    </submittedName>
</protein>
<name>A0A6J6XNZ8_9ZZZZ</name>